<dbReference type="InParanoid" id="A0A409Y1F3"/>
<reference evidence="2 3" key="1">
    <citation type="journal article" date="2018" name="Evol. Lett.">
        <title>Horizontal gene cluster transfer increased hallucinogenic mushroom diversity.</title>
        <authorList>
            <person name="Reynolds H.T."/>
            <person name="Vijayakumar V."/>
            <person name="Gluck-Thaler E."/>
            <person name="Korotkin H.B."/>
            <person name="Matheny P.B."/>
            <person name="Slot J.C."/>
        </authorList>
    </citation>
    <scope>NUCLEOTIDE SEQUENCE [LARGE SCALE GENOMIC DNA]</scope>
    <source>
        <strain evidence="2 3">SRW20</strain>
    </source>
</reference>
<dbReference type="AlphaFoldDB" id="A0A409Y1F3"/>
<feature type="compositionally biased region" description="Basic and acidic residues" evidence="1">
    <location>
        <begin position="211"/>
        <end position="231"/>
    </location>
</feature>
<comment type="caution">
    <text evidence="2">The sequence shown here is derived from an EMBL/GenBank/DDBJ whole genome shotgun (WGS) entry which is preliminary data.</text>
</comment>
<evidence type="ECO:0000256" key="1">
    <source>
        <dbReference type="SAM" id="MobiDB-lite"/>
    </source>
</evidence>
<dbReference type="EMBL" id="NHYE01001321">
    <property type="protein sequence ID" value="PPQ96811.1"/>
    <property type="molecule type" value="Genomic_DNA"/>
</dbReference>
<keyword evidence="3" id="KW-1185">Reference proteome</keyword>
<feature type="compositionally biased region" description="Basic and acidic residues" evidence="1">
    <location>
        <begin position="163"/>
        <end position="196"/>
    </location>
</feature>
<feature type="compositionally biased region" description="Low complexity" evidence="1">
    <location>
        <begin position="197"/>
        <end position="210"/>
    </location>
</feature>
<organism evidence="2 3">
    <name type="scientific">Gymnopilus dilepis</name>
    <dbReference type="NCBI Taxonomy" id="231916"/>
    <lineage>
        <taxon>Eukaryota</taxon>
        <taxon>Fungi</taxon>
        <taxon>Dikarya</taxon>
        <taxon>Basidiomycota</taxon>
        <taxon>Agaricomycotina</taxon>
        <taxon>Agaricomycetes</taxon>
        <taxon>Agaricomycetidae</taxon>
        <taxon>Agaricales</taxon>
        <taxon>Agaricineae</taxon>
        <taxon>Hymenogastraceae</taxon>
        <taxon>Gymnopilus</taxon>
    </lineage>
</organism>
<protein>
    <submittedName>
        <fullName evidence="2">Uncharacterized protein</fullName>
    </submittedName>
</protein>
<feature type="region of interest" description="Disordered" evidence="1">
    <location>
        <begin position="161"/>
        <end position="249"/>
    </location>
</feature>
<name>A0A409Y1F3_9AGAR</name>
<sequence>MKANFQLTPPSYLANMIRTSLLRLTPASYIARSRPYTTTPPPTSKPKQGSDNTLLYLALGVGAAGGAYYYLKDSGEAQDLKDKAKKDEEIVKHKGQEAIDAAKARADDAYRQGQVKLENTKQEGKELLDKGIHATEARGRSIGEDLEAKFDSAKNTTISGLTRARDSTEHLYSEARSSAEAKAREAREEAEKKAQEAKASWSSWFGWGSSKAKEEANKAEAEADRLKREAAQKTADVADDTKQRAQKHA</sequence>
<accession>A0A409Y1F3</accession>
<dbReference type="Proteomes" id="UP000284706">
    <property type="component" value="Unassembled WGS sequence"/>
</dbReference>
<evidence type="ECO:0000313" key="2">
    <source>
        <dbReference type="EMBL" id="PPQ96811.1"/>
    </source>
</evidence>
<proteinExistence type="predicted"/>
<gene>
    <name evidence="2" type="ORF">CVT26_006212</name>
</gene>
<dbReference type="OrthoDB" id="3266879at2759"/>
<evidence type="ECO:0000313" key="3">
    <source>
        <dbReference type="Proteomes" id="UP000284706"/>
    </source>
</evidence>